<dbReference type="RefSeq" id="WP_379160736.1">
    <property type="nucleotide sequence ID" value="NZ_JBHSRJ010000009.1"/>
</dbReference>
<dbReference type="InterPro" id="IPR000073">
    <property type="entry name" value="AB_hydrolase_1"/>
</dbReference>
<evidence type="ECO:0000313" key="3">
    <source>
        <dbReference type="Proteomes" id="UP001596135"/>
    </source>
</evidence>
<dbReference type="PANTHER" id="PTHR43798">
    <property type="entry name" value="MONOACYLGLYCEROL LIPASE"/>
    <property type="match status" value="1"/>
</dbReference>
<feature type="domain" description="AB hydrolase-1" evidence="1">
    <location>
        <begin position="22"/>
        <end position="232"/>
    </location>
</feature>
<dbReference type="GO" id="GO:0016787">
    <property type="term" value="F:hydrolase activity"/>
    <property type="evidence" value="ECO:0007669"/>
    <property type="project" value="UniProtKB-KW"/>
</dbReference>
<accession>A0ABW1LRP2</accession>
<protein>
    <submittedName>
        <fullName evidence="2">Alpha/beta fold hydrolase</fullName>
    </submittedName>
</protein>
<proteinExistence type="predicted"/>
<sequence length="246" mass="25752">MPYLHLLGHPTYHEIQGAGEPLLLLHGGYATLENLRPLGDALAATHQVHAPEGTGHGRTADREGPFSYAASLAEAVAYLDALGLDAVHVVGFSDGAILGLMLAIDHPARVRSLVAISANLDPGGFVSDEEAEHTMTAEAAALLDREYADLSPDGADHGPVVIEKLSRMWLSEPQITLEMLATIRAPTLVVAGDHDMVRADHTLLISQSIPGAQLAIVPAAGHLVASDRPDLVEPMVGAFLAAVSTA</sequence>
<dbReference type="EMBL" id="JBHSRJ010000009">
    <property type="protein sequence ID" value="MFC6046181.1"/>
    <property type="molecule type" value="Genomic_DNA"/>
</dbReference>
<dbReference type="Pfam" id="PF12697">
    <property type="entry name" value="Abhydrolase_6"/>
    <property type="match status" value="1"/>
</dbReference>
<dbReference type="Proteomes" id="UP001596135">
    <property type="component" value="Unassembled WGS sequence"/>
</dbReference>
<keyword evidence="2" id="KW-0378">Hydrolase</keyword>
<name>A0ABW1LRP2_9ACTN</name>
<evidence type="ECO:0000313" key="2">
    <source>
        <dbReference type="EMBL" id="MFC6046181.1"/>
    </source>
</evidence>
<dbReference type="Gene3D" id="3.40.50.1820">
    <property type="entry name" value="alpha/beta hydrolase"/>
    <property type="match status" value="1"/>
</dbReference>
<gene>
    <name evidence="2" type="ORF">ACFPYL_24060</name>
</gene>
<evidence type="ECO:0000259" key="1">
    <source>
        <dbReference type="Pfam" id="PF12697"/>
    </source>
</evidence>
<dbReference type="SUPFAM" id="SSF53474">
    <property type="entry name" value="alpha/beta-Hydrolases"/>
    <property type="match status" value="1"/>
</dbReference>
<organism evidence="2 3">
    <name type="scientific">Nocardioides hankookensis</name>
    <dbReference type="NCBI Taxonomy" id="443157"/>
    <lineage>
        <taxon>Bacteria</taxon>
        <taxon>Bacillati</taxon>
        <taxon>Actinomycetota</taxon>
        <taxon>Actinomycetes</taxon>
        <taxon>Propionibacteriales</taxon>
        <taxon>Nocardioidaceae</taxon>
        <taxon>Nocardioides</taxon>
    </lineage>
</organism>
<comment type="caution">
    <text evidence="2">The sequence shown here is derived from an EMBL/GenBank/DDBJ whole genome shotgun (WGS) entry which is preliminary data.</text>
</comment>
<reference evidence="3" key="1">
    <citation type="journal article" date="2019" name="Int. J. Syst. Evol. Microbiol.">
        <title>The Global Catalogue of Microorganisms (GCM) 10K type strain sequencing project: providing services to taxonomists for standard genome sequencing and annotation.</title>
        <authorList>
            <consortium name="The Broad Institute Genomics Platform"/>
            <consortium name="The Broad Institute Genome Sequencing Center for Infectious Disease"/>
            <person name="Wu L."/>
            <person name="Ma J."/>
        </authorList>
    </citation>
    <scope>NUCLEOTIDE SEQUENCE [LARGE SCALE GENOMIC DNA]</scope>
    <source>
        <strain evidence="3">CCUG 54522</strain>
    </source>
</reference>
<keyword evidence="3" id="KW-1185">Reference proteome</keyword>
<dbReference type="InterPro" id="IPR050266">
    <property type="entry name" value="AB_hydrolase_sf"/>
</dbReference>
<dbReference type="InterPro" id="IPR029058">
    <property type="entry name" value="AB_hydrolase_fold"/>
</dbReference>